<name>Q0W506_METAR</name>
<keyword evidence="3" id="KW-1185">Reference proteome</keyword>
<evidence type="ECO:0000313" key="3">
    <source>
        <dbReference type="Proteomes" id="UP000000663"/>
    </source>
</evidence>
<dbReference type="InterPro" id="IPR025098">
    <property type="entry name" value="DUF4013"/>
</dbReference>
<dbReference type="Pfam" id="PF13197">
    <property type="entry name" value="DUF4013"/>
    <property type="match status" value="1"/>
</dbReference>
<gene>
    <name evidence="2" type="ORF">RCIX1233</name>
</gene>
<dbReference type="eggNOG" id="arCOG02879">
    <property type="taxonomic scope" value="Archaea"/>
</dbReference>
<feature type="transmembrane region" description="Helical" evidence="1">
    <location>
        <begin position="223"/>
        <end position="246"/>
    </location>
</feature>
<dbReference type="EMBL" id="AM114193">
    <property type="protein sequence ID" value="CAJ36537.1"/>
    <property type="molecule type" value="Genomic_DNA"/>
</dbReference>
<accession>Q0W506</accession>
<dbReference type="GeneID" id="5142857"/>
<keyword evidence="1" id="KW-0812">Transmembrane</keyword>
<protein>
    <recommendedName>
        <fullName evidence="4">DUF4013 domain-containing protein</fullName>
    </recommendedName>
</protein>
<dbReference type="Proteomes" id="UP000000663">
    <property type="component" value="Chromosome"/>
</dbReference>
<feature type="transmembrane region" description="Helical" evidence="1">
    <location>
        <begin position="85"/>
        <end position="110"/>
    </location>
</feature>
<sequence>MAKNSPIREVAARIVDDTIGSLAYCVSRLSALFIGGLFVILCYAAAGIPLLLGYMHQCLTSVMAGNERLPELRGIRAMFGNGLRITALGVVYGVLIILPFAALLLVEIFTLPGMAITRPAGGDDFLGYNIRYAGFSATAVIITITIMAMTFTFMTLFSNAWLRYAIYGSLRSALNPVKTLKWTIANPELLLSKMFSFGIIGFIFAVPGLLIAAMPGIDRTYSLPFILFTAISPWLFFAGLASNTFLRGRQLRYLLKNGKLKKVQ</sequence>
<keyword evidence="1" id="KW-1133">Transmembrane helix</keyword>
<proteinExistence type="predicted"/>
<feature type="transmembrane region" description="Helical" evidence="1">
    <location>
        <begin position="194"/>
        <end position="217"/>
    </location>
</feature>
<feature type="transmembrane region" description="Helical" evidence="1">
    <location>
        <begin position="31"/>
        <end position="54"/>
    </location>
</feature>
<dbReference type="AlphaFoldDB" id="Q0W506"/>
<evidence type="ECO:0000256" key="1">
    <source>
        <dbReference type="SAM" id="Phobius"/>
    </source>
</evidence>
<dbReference type="RefSeq" id="WP_012036007.1">
    <property type="nucleotide sequence ID" value="NC_009464.1"/>
</dbReference>
<feature type="transmembrane region" description="Helical" evidence="1">
    <location>
        <begin position="130"/>
        <end position="157"/>
    </location>
</feature>
<reference evidence="2 3" key="1">
    <citation type="journal article" date="2006" name="Science">
        <title>Genome of rice cluster I archaea -- the key methane producers in the rice rhizosphere.</title>
        <authorList>
            <person name="Erkel C."/>
            <person name="Kube M."/>
            <person name="Reinhardt R."/>
            <person name="Liesack W."/>
        </authorList>
    </citation>
    <scope>NUCLEOTIDE SEQUENCE [LARGE SCALE GENOMIC DNA]</scope>
    <source>
        <strain evidence="3">DSM 22066 / NBRC 105507 / MRE50</strain>
    </source>
</reference>
<keyword evidence="1" id="KW-0472">Membrane</keyword>
<evidence type="ECO:0000313" key="2">
    <source>
        <dbReference type="EMBL" id="CAJ36537.1"/>
    </source>
</evidence>
<evidence type="ECO:0008006" key="4">
    <source>
        <dbReference type="Google" id="ProtNLM"/>
    </source>
</evidence>
<dbReference type="KEGG" id="rci:RCIX1233"/>
<organism evidence="2 3">
    <name type="scientific">Methanocella arvoryzae (strain DSM 22066 / NBRC 105507 / MRE50)</name>
    <dbReference type="NCBI Taxonomy" id="351160"/>
    <lineage>
        <taxon>Archaea</taxon>
        <taxon>Methanobacteriati</taxon>
        <taxon>Methanobacteriota</taxon>
        <taxon>Stenosarchaea group</taxon>
        <taxon>Methanomicrobia</taxon>
        <taxon>Methanocellales</taxon>
        <taxon>Methanocellaceae</taxon>
        <taxon>Methanocella</taxon>
    </lineage>
</organism>